<dbReference type="RefSeq" id="WP_048584910.1">
    <property type="nucleotide sequence ID" value="NZ_LFNT01000050.1"/>
</dbReference>
<feature type="compositionally biased region" description="Basic and acidic residues" evidence="1">
    <location>
        <begin position="15"/>
        <end position="25"/>
    </location>
</feature>
<name>A0A0J7Z2S1_STRVR</name>
<feature type="compositionally biased region" description="Basic and acidic residues" evidence="1">
    <location>
        <begin position="101"/>
        <end position="142"/>
    </location>
</feature>
<evidence type="ECO:0000313" key="3">
    <source>
        <dbReference type="Proteomes" id="UP000037432"/>
    </source>
</evidence>
<organism evidence="2 3">
    <name type="scientific">Streptomyces viridochromogenes</name>
    <dbReference type="NCBI Taxonomy" id="1938"/>
    <lineage>
        <taxon>Bacteria</taxon>
        <taxon>Bacillati</taxon>
        <taxon>Actinomycetota</taxon>
        <taxon>Actinomycetes</taxon>
        <taxon>Kitasatosporales</taxon>
        <taxon>Streptomycetaceae</taxon>
        <taxon>Streptomyces</taxon>
    </lineage>
</organism>
<evidence type="ECO:0000313" key="2">
    <source>
        <dbReference type="EMBL" id="KMS70331.1"/>
    </source>
</evidence>
<protein>
    <submittedName>
        <fullName evidence="2">Uncharacterized protein</fullName>
    </submittedName>
</protein>
<proteinExistence type="predicted"/>
<dbReference type="PATRIC" id="fig|1938.3.peg.6414"/>
<accession>A0A0J7Z2S1</accession>
<dbReference type="EMBL" id="LFNT01000050">
    <property type="protein sequence ID" value="KMS70331.1"/>
    <property type="molecule type" value="Genomic_DNA"/>
</dbReference>
<sequence length="180" mass="19652">MSFKNIFGAGGSEAKSAEESARKVSEGIPGAWPEREGVDPELYDGIETVRDPKIIRETSPEALGIMNNFITPLFKNTQVAAAEQEKASENPGSTSGMASSAKDEAFKKVEVEIRDEDRPRVGDDDLEEVRKENVQAAEDVKRAGPTRRAARRRAPPDPVRAVPSADSPVWPTYARCPPMD</sequence>
<comment type="caution">
    <text evidence="2">The sequence shown here is derived from an EMBL/GenBank/DDBJ whole genome shotgun (WGS) entry which is preliminary data.</text>
</comment>
<dbReference type="AlphaFoldDB" id="A0A0J7Z2S1"/>
<evidence type="ECO:0000256" key="1">
    <source>
        <dbReference type="SAM" id="MobiDB-lite"/>
    </source>
</evidence>
<feature type="region of interest" description="Disordered" evidence="1">
    <location>
        <begin position="81"/>
        <end position="180"/>
    </location>
</feature>
<reference evidence="2 3" key="1">
    <citation type="submission" date="2015-06" db="EMBL/GenBank/DDBJ databases">
        <authorList>
            <person name="Ju K.-S."/>
            <person name="Doroghazi J.R."/>
            <person name="Metcalf W.W."/>
        </authorList>
    </citation>
    <scope>NUCLEOTIDE SEQUENCE [LARGE SCALE GENOMIC DNA]</scope>
    <source>
        <strain evidence="2 3">NRRL 3414</strain>
    </source>
</reference>
<gene>
    <name evidence="2" type="ORF">ACM01_32030</name>
</gene>
<feature type="compositionally biased region" description="Basic residues" evidence="1">
    <location>
        <begin position="144"/>
        <end position="153"/>
    </location>
</feature>
<dbReference type="Proteomes" id="UP000037432">
    <property type="component" value="Unassembled WGS sequence"/>
</dbReference>
<feature type="region of interest" description="Disordered" evidence="1">
    <location>
        <begin position="1"/>
        <end position="44"/>
    </location>
</feature>